<keyword evidence="1" id="KW-0812">Transmembrane</keyword>
<dbReference type="EMBL" id="WUEK01000011">
    <property type="protein sequence ID" value="MXG91213.1"/>
    <property type="molecule type" value="Genomic_DNA"/>
</dbReference>
<name>A0A6L7EV06_9ACTN</name>
<protein>
    <submittedName>
        <fullName evidence="2">Uncharacterized protein</fullName>
    </submittedName>
</protein>
<dbReference type="RefSeq" id="WP_160879149.1">
    <property type="nucleotide sequence ID" value="NZ_WUEK01000011.1"/>
</dbReference>
<sequence length="194" mass="21869">MTRGRSRSRRRWSRVLLTVLAWLGRVVAAATAVLFLASAPEALDESLLGGEFYVVGAAFASIVVASFRRTRGVGWWLLVASVWAMFTWYGVVAVVDPATASYDAQITTTRRGSLLRSLMTYDGARVVGVVVLVVANVPVVAWLHGRTPWARRRRARRLAVELPPGFVPPPRVVDPVVERRQRARRRRKRRLRRR</sequence>
<proteinExistence type="predicted"/>
<organism evidence="2 3">
    <name type="scientific">Nocardioides flavescens</name>
    <dbReference type="NCBI Taxonomy" id="2691959"/>
    <lineage>
        <taxon>Bacteria</taxon>
        <taxon>Bacillati</taxon>
        <taxon>Actinomycetota</taxon>
        <taxon>Actinomycetes</taxon>
        <taxon>Propionibacteriales</taxon>
        <taxon>Nocardioidaceae</taxon>
        <taxon>Nocardioides</taxon>
    </lineage>
</organism>
<evidence type="ECO:0000313" key="2">
    <source>
        <dbReference type="EMBL" id="MXG91213.1"/>
    </source>
</evidence>
<gene>
    <name evidence="2" type="ORF">GRQ65_16815</name>
</gene>
<dbReference type="AlphaFoldDB" id="A0A6L7EV06"/>
<feature type="transmembrane region" description="Helical" evidence="1">
    <location>
        <begin position="75"/>
        <end position="95"/>
    </location>
</feature>
<dbReference type="Proteomes" id="UP000473325">
    <property type="component" value="Unassembled WGS sequence"/>
</dbReference>
<keyword evidence="1" id="KW-1133">Transmembrane helix</keyword>
<comment type="caution">
    <text evidence="2">The sequence shown here is derived from an EMBL/GenBank/DDBJ whole genome shotgun (WGS) entry which is preliminary data.</text>
</comment>
<evidence type="ECO:0000313" key="3">
    <source>
        <dbReference type="Proteomes" id="UP000473325"/>
    </source>
</evidence>
<evidence type="ECO:0000256" key="1">
    <source>
        <dbReference type="SAM" id="Phobius"/>
    </source>
</evidence>
<feature type="transmembrane region" description="Helical" evidence="1">
    <location>
        <begin position="52"/>
        <end position="68"/>
    </location>
</feature>
<reference evidence="2 3" key="1">
    <citation type="submission" date="2019-12" db="EMBL/GenBank/DDBJ databases">
        <authorList>
            <person name="Kun Z."/>
        </authorList>
    </citation>
    <scope>NUCLEOTIDE SEQUENCE [LARGE SCALE GENOMIC DNA]</scope>
    <source>
        <strain evidence="2 3">YIM 123512</strain>
    </source>
</reference>
<feature type="transmembrane region" description="Helical" evidence="1">
    <location>
        <begin position="123"/>
        <end position="144"/>
    </location>
</feature>
<accession>A0A6L7EV06</accession>
<keyword evidence="3" id="KW-1185">Reference proteome</keyword>
<keyword evidence="1" id="KW-0472">Membrane</keyword>